<dbReference type="GeneID" id="54283152"/>
<feature type="region of interest" description="Disordered" evidence="2">
    <location>
        <begin position="129"/>
        <end position="156"/>
    </location>
</feature>
<comment type="similarity">
    <text evidence="1">Belongs to the CWC26 family.</text>
</comment>
<proteinExistence type="inferred from homology"/>
<evidence type="ECO:0000313" key="4">
    <source>
        <dbReference type="Proteomes" id="UP000799778"/>
    </source>
</evidence>
<dbReference type="InterPro" id="IPR051112">
    <property type="entry name" value="CWC26_splicing_factor"/>
</dbReference>
<feature type="compositionally biased region" description="Basic and acidic residues" evidence="2">
    <location>
        <begin position="243"/>
        <end position="275"/>
    </location>
</feature>
<keyword evidence="4" id="KW-1185">Reference proteome</keyword>
<dbReference type="PANTHER" id="PTHR31809:SF0">
    <property type="entry name" value="BUD13 HOMOLOG"/>
    <property type="match status" value="1"/>
</dbReference>
<dbReference type="GO" id="GO:0000398">
    <property type="term" value="P:mRNA splicing, via spliceosome"/>
    <property type="evidence" value="ECO:0007669"/>
    <property type="project" value="TreeGrafter"/>
</dbReference>
<dbReference type="PANTHER" id="PTHR31809">
    <property type="entry name" value="BUD13 HOMOLOG"/>
    <property type="match status" value="1"/>
</dbReference>
<evidence type="ECO:0000256" key="1">
    <source>
        <dbReference type="ARBA" id="ARBA00011069"/>
    </source>
</evidence>
<feature type="region of interest" description="Disordered" evidence="2">
    <location>
        <begin position="173"/>
        <end position="195"/>
    </location>
</feature>
<protein>
    <recommendedName>
        <fullName evidence="5">Pre-mRNA-splicing factor CWC26</fullName>
    </recommendedName>
</protein>
<evidence type="ECO:0000313" key="3">
    <source>
        <dbReference type="EMBL" id="KAF2019649.1"/>
    </source>
</evidence>
<gene>
    <name evidence="3" type="ORF">BU24DRAFT_406290</name>
</gene>
<organism evidence="3 4">
    <name type="scientific">Aaosphaeria arxii CBS 175.79</name>
    <dbReference type="NCBI Taxonomy" id="1450172"/>
    <lineage>
        <taxon>Eukaryota</taxon>
        <taxon>Fungi</taxon>
        <taxon>Dikarya</taxon>
        <taxon>Ascomycota</taxon>
        <taxon>Pezizomycotina</taxon>
        <taxon>Dothideomycetes</taxon>
        <taxon>Pleosporomycetidae</taxon>
        <taxon>Pleosporales</taxon>
        <taxon>Pleosporales incertae sedis</taxon>
        <taxon>Aaosphaeria</taxon>
    </lineage>
</organism>
<evidence type="ECO:0008006" key="5">
    <source>
        <dbReference type="Google" id="ProtNLM"/>
    </source>
</evidence>
<dbReference type="GO" id="GO:0003723">
    <property type="term" value="F:RNA binding"/>
    <property type="evidence" value="ECO:0007669"/>
    <property type="project" value="TreeGrafter"/>
</dbReference>
<feature type="compositionally biased region" description="Basic and acidic residues" evidence="2">
    <location>
        <begin position="173"/>
        <end position="192"/>
    </location>
</feature>
<dbReference type="RefSeq" id="XP_033387988.1">
    <property type="nucleotide sequence ID" value="XM_033525755.1"/>
</dbReference>
<dbReference type="GO" id="GO:0005684">
    <property type="term" value="C:U2-type spliceosomal complex"/>
    <property type="evidence" value="ECO:0007669"/>
    <property type="project" value="TreeGrafter"/>
</dbReference>
<dbReference type="EMBL" id="ML978067">
    <property type="protein sequence ID" value="KAF2019649.1"/>
    <property type="molecule type" value="Genomic_DNA"/>
</dbReference>
<dbReference type="InterPro" id="IPR018609">
    <property type="entry name" value="Bud13"/>
</dbReference>
<feature type="region of interest" description="Disordered" evidence="2">
    <location>
        <begin position="288"/>
        <end position="319"/>
    </location>
</feature>
<evidence type="ECO:0000256" key="2">
    <source>
        <dbReference type="SAM" id="MobiDB-lite"/>
    </source>
</evidence>
<feature type="region of interest" description="Disordered" evidence="2">
    <location>
        <begin position="216"/>
        <end position="275"/>
    </location>
</feature>
<dbReference type="OrthoDB" id="6022at2759"/>
<feature type="compositionally biased region" description="Basic and acidic residues" evidence="2">
    <location>
        <begin position="216"/>
        <end position="236"/>
    </location>
</feature>
<dbReference type="Proteomes" id="UP000799778">
    <property type="component" value="Unassembled WGS sequence"/>
</dbReference>
<accession>A0A6A5Y310</accession>
<name>A0A6A5Y310_9PLEO</name>
<feature type="region of interest" description="Disordered" evidence="2">
    <location>
        <begin position="15"/>
        <end position="99"/>
    </location>
</feature>
<sequence length="352" mass="38504">MSLADYLAKNYLTADTDASKKSSSSSKKRKRKQKDAGLLIADDDDGWKRRGGGSSDDEDAPTIVGSTAGLSLSGVKKAKKKKGRRDGDEGAGKGYTTFGVSAPSHAAQVAADEEAAAAADRIISDAVAERRRAGEEEDAAPEVVDGNGGDGGLVMESGARAGLQTAEQVEAAVRKKEDAERRDAEAAMRERGAAAQETIYRDASGRIINVGMKRAEARKKAEEEERKKVEGERAARGDVQNAEAERRRERLRDAKTMSFARGKDDVEMNEEMRAKDRWNDPAMGFLKAKKKGKSVTGKPLYQGAFQPNRYGIRPGHRWDGVDRGNGFEGEWFKARNKKANRENLEYAWQMDE</sequence>
<reference evidence="3" key="1">
    <citation type="journal article" date="2020" name="Stud. Mycol.">
        <title>101 Dothideomycetes genomes: a test case for predicting lifestyles and emergence of pathogens.</title>
        <authorList>
            <person name="Haridas S."/>
            <person name="Albert R."/>
            <person name="Binder M."/>
            <person name="Bloem J."/>
            <person name="Labutti K."/>
            <person name="Salamov A."/>
            <person name="Andreopoulos B."/>
            <person name="Baker S."/>
            <person name="Barry K."/>
            <person name="Bills G."/>
            <person name="Bluhm B."/>
            <person name="Cannon C."/>
            <person name="Castanera R."/>
            <person name="Culley D."/>
            <person name="Daum C."/>
            <person name="Ezra D."/>
            <person name="Gonzalez J."/>
            <person name="Henrissat B."/>
            <person name="Kuo A."/>
            <person name="Liang C."/>
            <person name="Lipzen A."/>
            <person name="Lutzoni F."/>
            <person name="Magnuson J."/>
            <person name="Mondo S."/>
            <person name="Nolan M."/>
            <person name="Ohm R."/>
            <person name="Pangilinan J."/>
            <person name="Park H.-J."/>
            <person name="Ramirez L."/>
            <person name="Alfaro M."/>
            <person name="Sun H."/>
            <person name="Tritt A."/>
            <person name="Yoshinaga Y."/>
            <person name="Zwiers L.-H."/>
            <person name="Turgeon B."/>
            <person name="Goodwin S."/>
            <person name="Spatafora J."/>
            <person name="Crous P."/>
            <person name="Grigoriev I."/>
        </authorList>
    </citation>
    <scope>NUCLEOTIDE SEQUENCE</scope>
    <source>
        <strain evidence="3">CBS 175.79</strain>
    </source>
</reference>
<dbReference type="AlphaFoldDB" id="A0A6A5Y310"/>
<dbReference type="GO" id="GO:0070274">
    <property type="term" value="C:RES complex"/>
    <property type="evidence" value="ECO:0007669"/>
    <property type="project" value="TreeGrafter"/>
</dbReference>
<dbReference type="Pfam" id="PF09736">
    <property type="entry name" value="Bud13"/>
    <property type="match status" value="1"/>
</dbReference>